<evidence type="ECO:0000256" key="5">
    <source>
        <dbReference type="ARBA" id="ARBA00023136"/>
    </source>
</evidence>
<evidence type="ECO:0000313" key="10">
    <source>
        <dbReference type="Proteomes" id="UP000027195"/>
    </source>
</evidence>
<sequence>MKSYSAVPTRPEAARSGTEDWPDACSRGDEEDVAGDVEVTESSPLLSTSCRDKETPVDSLPKLQFSLVLLLRLAEPITATVILPFINELVRDLDITGGNPKAVGYYVGLIESIFFLTEAVFVLQWGRLSDRIGRRPVLLMGLLGLALSSSSFGLAKTFFQLVLARAAAGALNGNIGVIKSVLAEITTSQTQAQAFGCMPITWSAGGTLGPLLGGFLSRPAERFPATFEGKFWINYPYFLPCLVAAGFSLFCFIVAGFLLEETHPSSTRSKNGKPATNPTNEPSTTDATAPPSTSLRDLLTKNVLVALLNYALLALLDISFTAVQPLFLATPRNAGGLGLGPAKIGTILGALGFANGVVQVLCFSRAVRLLGARNLYAIGMSCYALMFSALPVMHAMARTAPEGELPRSVWAVLGAQLALCIMANMASGCISIFVVASAPSRHAMGATNGLSQTLISLVRAIGPAGATSLFALTIDQKLLGGFLIYAVFVAITAVAVSASTLLPKHAKRESE</sequence>
<feature type="transmembrane region" description="Helical" evidence="7">
    <location>
        <begin position="344"/>
        <end position="363"/>
    </location>
</feature>
<feature type="transmembrane region" description="Helical" evidence="7">
    <location>
        <begin position="237"/>
        <end position="259"/>
    </location>
</feature>
<keyword evidence="2" id="KW-0813">Transport</keyword>
<comment type="subcellular location">
    <subcellularLocation>
        <location evidence="1">Membrane</location>
        <topology evidence="1">Multi-pass membrane protein</topology>
    </subcellularLocation>
</comment>
<dbReference type="InterPro" id="IPR036259">
    <property type="entry name" value="MFS_trans_sf"/>
</dbReference>
<dbReference type="InterPro" id="IPR011701">
    <property type="entry name" value="MFS"/>
</dbReference>
<feature type="domain" description="Major facilitator superfamily (MFS) profile" evidence="8">
    <location>
        <begin position="64"/>
        <end position="507"/>
    </location>
</feature>
<feature type="transmembrane region" description="Helical" evidence="7">
    <location>
        <begin position="375"/>
        <end position="397"/>
    </location>
</feature>
<dbReference type="GO" id="GO:0016020">
    <property type="term" value="C:membrane"/>
    <property type="evidence" value="ECO:0007669"/>
    <property type="project" value="UniProtKB-SubCell"/>
</dbReference>
<feature type="transmembrane region" description="Helical" evidence="7">
    <location>
        <begin position="137"/>
        <end position="155"/>
    </location>
</feature>
<evidence type="ECO:0000256" key="2">
    <source>
        <dbReference type="ARBA" id="ARBA00022448"/>
    </source>
</evidence>
<feature type="compositionally biased region" description="Low complexity" evidence="6">
    <location>
        <begin position="282"/>
        <end position="293"/>
    </location>
</feature>
<dbReference type="PRINTS" id="PR01035">
    <property type="entry name" value="TCRTETA"/>
</dbReference>
<gene>
    <name evidence="9" type="ORF">BOTBODRAFT_34961</name>
</gene>
<keyword evidence="10" id="KW-1185">Reference proteome</keyword>
<keyword evidence="5 7" id="KW-0472">Membrane</keyword>
<protein>
    <recommendedName>
        <fullName evidence="8">Major facilitator superfamily (MFS) profile domain-containing protein</fullName>
    </recommendedName>
</protein>
<evidence type="ECO:0000256" key="3">
    <source>
        <dbReference type="ARBA" id="ARBA00022692"/>
    </source>
</evidence>
<dbReference type="InterPro" id="IPR001958">
    <property type="entry name" value="Tet-R_TetA/multi-R_MdtG-like"/>
</dbReference>
<feature type="compositionally biased region" description="Polar residues" evidence="6">
    <location>
        <begin position="40"/>
        <end position="49"/>
    </location>
</feature>
<feature type="transmembrane region" description="Helical" evidence="7">
    <location>
        <begin position="409"/>
        <end position="436"/>
    </location>
</feature>
<evidence type="ECO:0000313" key="9">
    <source>
        <dbReference type="EMBL" id="KDQ11871.1"/>
    </source>
</evidence>
<dbReference type="PANTHER" id="PTHR23504">
    <property type="entry name" value="MAJOR FACILITATOR SUPERFAMILY DOMAIN-CONTAINING PROTEIN 10"/>
    <property type="match status" value="1"/>
</dbReference>
<dbReference type="Proteomes" id="UP000027195">
    <property type="component" value="Unassembled WGS sequence"/>
</dbReference>
<dbReference type="PANTHER" id="PTHR23504:SF15">
    <property type="entry name" value="MAJOR FACILITATOR SUPERFAMILY (MFS) PROFILE DOMAIN-CONTAINING PROTEIN"/>
    <property type="match status" value="1"/>
</dbReference>
<evidence type="ECO:0000256" key="1">
    <source>
        <dbReference type="ARBA" id="ARBA00004141"/>
    </source>
</evidence>
<evidence type="ECO:0000259" key="8">
    <source>
        <dbReference type="PROSITE" id="PS50850"/>
    </source>
</evidence>
<feature type="region of interest" description="Disordered" evidence="6">
    <location>
        <begin position="1"/>
        <end position="56"/>
    </location>
</feature>
<feature type="transmembrane region" description="Helical" evidence="7">
    <location>
        <begin position="194"/>
        <end position="217"/>
    </location>
</feature>
<dbReference type="Pfam" id="PF07690">
    <property type="entry name" value="MFS_1"/>
    <property type="match status" value="1"/>
</dbReference>
<dbReference type="HOGENOM" id="CLU_001265_54_6_1"/>
<dbReference type="PROSITE" id="PS50850">
    <property type="entry name" value="MFS"/>
    <property type="match status" value="1"/>
</dbReference>
<proteinExistence type="predicted"/>
<dbReference type="Gene3D" id="1.20.1250.20">
    <property type="entry name" value="MFS general substrate transporter like domains"/>
    <property type="match status" value="1"/>
</dbReference>
<feature type="region of interest" description="Disordered" evidence="6">
    <location>
        <begin position="264"/>
        <end position="293"/>
    </location>
</feature>
<feature type="transmembrane region" description="Helical" evidence="7">
    <location>
        <begin position="106"/>
        <end position="125"/>
    </location>
</feature>
<feature type="transmembrane region" description="Helical" evidence="7">
    <location>
        <begin position="161"/>
        <end position="182"/>
    </location>
</feature>
<dbReference type="AlphaFoldDB" id="A0A067MJZ6"/>
<feature type="transmembrane region" description="Helical" evidence="7">
    <location>
        <begin position="480"/>
        <end position="502"/>
    </location>
</feature>
<dbReference type="GO" id="GO:0022857">
    <property type="term" value="F:transmembrane transporter activity"/>
    <property type="evidence" value="ECO:0007669"/>
    <property type="project" value="InterPro"/>
</dbReference>
<feature type="transmembrane region" description="Helical" evidence="7">
    <location>
        <begin position="303"/>
        <end position="324"/>
    </location>
</feature>
<keyword evidence="3 7" id="KW-0812">Transmembrane</keyword>
<dbReference type="InParanoid" id="A0A067MJZ6"/>
<feature type="transmembrane region" description="Helical" evidence="7">
    <location>
        <begin position="457"/>
        <end position="474"/>
    </location>
</feature>
<feature type="compositionally biased region" description="Acidic residues" evidence="6">
    <location>
        <begin position="29"/>
        <end position="39"/>
    </location>
</feature>
<evidence type="ECO:0000256" key="7">
    <source>
        <dbReference type="SAM" id="Phobius"/>
    </source>
</evidence>
<dbReference type="SUPFAM" id="SSF103473">
    <property type="entry name" value="MFS general substrate transporter"/>
    <property type="match status" value="1"/>
</dbReference>
<feature type="transmembrane region" description="Helical" evidence="7">
    <location>
        <begin position="67"/>
        <end position="86"/>
    </location>
</feature>
<evidence type="ECO:0000256" key="6">
    <source>
        <dbReference type="SAM" id="MobiDB-lite"/>
    </source>
</evidence>
<dbReference type="EMBL" id="KL198054">
    <property type="protein sequence ID" value="KDQ11871.1"/>
    <property type="molecule type" value="Genomic_DNA"/>
</dbReference>
<reference evidence="10" key="1">
    <citation type="journal article" date="2014" name="Proc. Natl. Acad. Sci. U.S.A.">
        <title>Extensive sampling of basidiomycete genomes demonstrates inadequacy of the white-rot/brown-rot paradigm for wood decay fungi.</title>
        <authorList>
            <person name="Riley R."/>
            <person name="Salamov A.A."/>
            <person name="Brown D.W."/>
            <person name="Nagy L.G."/>
            <person name="Floudas D."/>
            <person name="Held B.W."/>
            <person name="Levasseur A."/>
            <person name="Lombard V."/>
            <person name="Morin E."/>
            <person name="Otillar R."/>
            <person name="Lindquist E.A."/>
            <person name="Sun H."/>
            <person name="LaButti K.M."/>
            <person name="Schmutz J."/>
            <person name="Jabbour D."/>
            <person name="Luo H."/>
            <person name="Baker S.E."/>
            <person name="Pisabarro A.G."/>
            <person name="Walton J.D."/>
            <person name="Blanchette R.A."/>
            <person name="Henrissat B."/>
            <person name="Martin F."/>
            <person name="Cullen D."/>
            <person name="Hibbett D.S."/>
            <person name="Grigoriev I.V."/>
        </authorList>
    </citation>
    <scope>NUCLEOTIDE SEQUENCE [LARGE SCALE GENOMIC DNA]</scope>
    <source>
        <strain evidence="10">FD-172 SS1</strain>
    </source>
</reference>
<evidence type="ECO:0000256" key="4">
    <source>
        <dbReference type="ARBA" id="ARBA00022989"/>
    </source>
</evidence>
<name>A0A067MJZ6_BOTB1</name>
<keyword evidence="4 7" id="KW-1133">Transmembrane helix</keyword>
<dbReference type="OrthoDB" id="419616at2759"/>
<feature type="compositionally biased region" description="Polar residues" evidence="6">
    <location>
        <begin position="264"/>
        <end position="281"/>
    </location>
</feature>
<organism evidence="9 10">
    <name type="scientific">Botryobasidium botryosum (strain FD-172 SS1)</name>
    <dbReference type="NCBI Taxonomy" id="930990"/>
    <lineage>
        <taxon>Eukaryota</taxon>
        <taxon>Fungi</taxon>
        <taxon>Dikarya</taxon>
        <taxon>Basidiomycota</taxon>
        <taxon>Agaricomycotina</taxon>
        <taxon>Agaricomycetes</taxon>
        <taxon>Cantharellales</taxon>
        <taxon>Botryobasidiaceae</taxon>
        <taxon>Botryobasidium</taxon>
    </lineage>
</organism>
<dbReference type="InterPro" id="IPR020846">
    <property type="entry name" value="MFS_dom"/>
</dbReference>
<accession>A0A067MJZ6</accession>